<evidence type="ECO:0000259" key="2">
    <source>
        <dbReference type="Pfam" id="PF13088"/>
    </source>
</evidence>
<proteinExistence type="predicted"/>
<evidence type="ECO:0000313" key="4">
    <source>
        <dbReference type="Proteomes" id="UP000320496"/>
    </source>
</evidence>
<sequence length="666" mass="72695">MNRLSEQSDSSDTRVAGDAHGSQSRGTRFVALLLTLFFTSTASAAEPVELDAATREKALTILREGMQSDEFWPAIHAAEGLTLAGHGDEAIAFLGPKLAGESDDQQRCGIARELVRAGNRSAAAAMLAILEKEDTYGHTHASESLYKVGELGDGSALRRVFAETDDLRTKLMAAAALAKSGNTEALAFIREMLAHEDHEIFRISTWILARIGDESDIPGIRANIERCPDELTRVYHENALATLGDAAGLKLLAANLQSDDPVVRTYAATFAGDACAISVAPLLIEQLDIDHLDARIRAAQSLLVLAQPRATIPQPEQETRLVLPPGEGNPRNSEGDFIRLNDGRVLYVYTHFTDGAGDHAAAHLAGRFSSDGGATWTDEDTVILPNEAGYNVMSVSLLRMPDDRIALFYLRKNSLEDCRPFLRFSTDEARSWSDPIEIIPDSEVGYYVLNNDRVVRLSSGRLVVPVGEHFGPVRTEWTGDARIVCYLSDDDGQTWRRGTAAEVTKEKPAIQQEPGVVELEDGRVMLFCRTNGGSQYIAHSTDGGETWSELSPSSMQAPVSPASIERIPATGDLLLVWNDHSNIPAELKGKRTPYTIAISRDEGATWQTIRNLQDNPHGWYCYTAVEFVGGNVLLGHCSGDRRENNGLAQSQVTRIPIRSLYSASTR</sequence>
<dbReference type="Gene3D" id="1.25.10.10">
    <property type="entry name" value="Leucine-rich Repeat Variant"/>
    <property type="match status" value="1"/>
</dbReference>
<dbReference type="Gene3D" id="2.120.10.10">
    <property type="match status" value="1"/>
</dbReference>
<feature type="compositionally biased region" description="Polar residues" evidence="1">
    <location>
        <begin position="1"/>
        <end position="10"/>
    </location>
</feature>
<feature type="region of interest" description="Disordered" evidence="1">
    <location>
        <begin position="1"/>
        <end position="21"/>
    </location>
</feature>
<dbReference type="EMBL" id="CP036275">
    <property type="protein sequence ID" value="QDU41485.1"/>
    <property type="molecule type" value="Genomic_DNA"/>
</dbReference>
<dbReference type="InterPro" id="IPR011040">
    <property type="entry name" value="Sialidase"/>
</dbReference>
<dbReference type="InterPro" id="IPR016024">
    <property type="entry name" value="ARM-type_fold"/>
</dbReference>
<dbReference type="SUPFAM" id="SSF50939">
    <property type="entry name" value="Sialidases"/>
    <property type="match status" value="1"/>
</dbReference>
<dbReference type="Proteomes" id="UP000320496">
    <property type="component" value="Chromosome"/>
</dbReference>
<evidence type="ECO:0000313" key="3">
    <source>
        <dbReference type="EMBL" id="QDU41485.1"/>
    </source>
</evidence>
<name>A0A517ZG81_9PLAN</name>
<keyword evidence="3" id="KW-0378">Hydrolase</keyword>
<reference evidence="3 4" key="1">
    <citation type="submission" date="2019-02" db="EMBL/GenBank/DDBJ databases">
        <title>Deep-cultivation of Planctomycetes and their phenomic and genomic characterization uncovers novel biology.</title>
        <authorList>
            <person name="Wiegand S."/>
            <person name="Jogler M."/>
            <person name="Boedeker C."/>
            <person name="Pinto D."/>
            <person name="Vollmers J."/>
            <person name="Rivas-Marin E."/>
            <person name="Kohn T."/>
            <person name="Peeters S.H."/>
            <person name="Heuer A."/>
            <person name="Rast P."/>
            <person name="Oberbeckmann S."/>
            <person name="Bunk B."/>
            <person name="Jeske O."/>
            <person name="Meyerdierks A."/>
            <person name="Storesund J.E."/>
            <person name="Kallscheuer N."/>
            <person name="Luecker S."/>
            <person name="Lage O.M."/>
            <person name="Pohl T."/>
            <person name="Merkel B.J."/>
            <person name="Hornburger P."/>
            <person name="Mueller R.-W."/>
            <person name="Bruemmer F."/>
            <person name="Labrenz M."/>
            <person name="Spormann A.M."/>
            <person name="Op den Camp H."/>
            <person name="Overmann J."/>
            <person name="Amann R."/>
            <person name="Jetten M.S.M."/>
            <person name="Mascher T."/>
            <person name="Medema M.H."/>
            <person name="Devos D.P."/>
            <person name="Kaster A.-K."/>
            <person name="Ovreas L."/>
            <person name="Rohde M."/>
            <person name="Galperin M.Y."/>
            <person name="Jogler C."/>
        </authorList>
    </citation>
    <scope>NUCLEOTIDE SEQUENCE [LARGE SCALE GENOMIC DNA]</scope>
    <source>
        <strain evidence="3 4">Mal4</strain>
    </source>
</reference>
<accession>A0A517ZG81</accession>
<keyword evidence="3" id="KW-0326">Glycosidase</keyword>
<evidence type="ECO:0000256" key="1">
    <source>
        <dbReference type="SAM" id="MobiDB-lite"/>
    </source>
</evidence>
<gene>
    <name evidence="3" type="primary">nedA_3</name>
    <name evidence="3" type="ORF">Mal4_58530</name>
</gene>
<dbReference type="SUPFAM" id="SSF48371">
    <property type="entry name" value="ARM repeat"/>
    <property type="match status" value="1"/>
</dbReference>
<dbReference type="RefSeq" id="WP_231746668.1">
    <property type="nucleotide sequence ID" value="NZ_CP036275.1"/>
</dbReference>
<protein>
    <submittedName>
        <fullName evidence="3">Sialidase</fullName>
        <ecNumber evidence="3">3.2.1.18</ecNumber>
    </submittedName>
</protein>
<dbReference type="CDD" id="cd15482">
    <property type="entry name" value="Sialidase_non-viral"/>
    <property type="match status" value="1"/>
</dbReference>
<dbReference type="InterPro" id="IPR036278">
    <property type="entry name" value="Sialidase_sf"/>
</dbReference>
<keyword evidence="4" id="KW-1185">Reference proteome</keyword>
<dbReference type="Pfam" id="PF13088">
    <property type="entry name" value="BNR_2"/>
    <property type="match status" value="1"/>
</dbReference>
<dbReference type="AlphaFoldDB" id="A0A517ZG81"/>
<feature type="domain" description="Sialidase" evidence="2">
    <location>
        <begin position="368"/>
        <end position="624"/>
    </location>
</feature>
<dbReference type="PANTHER" id="PTHR43752:SF2">
    <property type="entry name" value="BNR_ASP-BOX REPEAT FAMILY PROTEIN"/>
    <property type="match status" value="1"/>
</dbReference>
<organism evidence="3 4">
    <name type="scientific">Maioricimonas rarisocia</name>
    <dbReference type="NCBI Taxonomy" id="2528026"/>
    <lineage>
        <taxon>Bacteria</taxon>
        <taxon>Pseudomonadati</taxon>
        <taxon>Planctomycetota</taxon>
        <taxon>Planctomycetia</taxon>
        <taxon>Planctomycetales</taxon>
        <taxon>Planctomycetaceae</taxon>
        <taxon>Maioricimonas</taxon>
    </lineage>
</organism>
<dbReference type="KEGG" id="mri:Mal4_58530"/>
<dbReference type="GO" id="GO:0004308">
    <property type="term" value="F:exo-alpha-sialidase activity"/>
    <property type="evidence" value="ECO:0007669"/>
    <property type="project" value="UniProtKB-EC"/>
</dbReference>
<dbReference type="InterPro" id="IPR011989">
    <property type="entry name" value="ARM-like"/>
</dbReference>
<dbReference type="EC" id="3.2.1.18" evidence="3"/>
<dbReference type="PANTHER" id="PTHR43752">
    <property type="entry name" value="BNR/ASP-BOX REPEAT FAMILY PROTEIN"/>
    <property type="match status" value="1"/>
</dbReference>